<keyword evidence="7" id="KW-0456">Lyase</keyword>
<proteinExistence type="inferred from homology"/>
<dbReference type="Proteomes" id="UP000198304">
    <property type="component" value="Unassembled WGS sequence"/>
</dbReference>
<dbReference type="InterPro" id="IPR015424">
    <property type="entry name" value="PyrdxlP-dep_Trfase"/>
</dbReference>
<comment type="catalytic activity">
    <reaction evidence="4">
        <text>(sulfur carrier)-H + L-cysteine = (sulfur carrier)-SH + L-alanine</text>
        <dbReference type="Rhea" id="RHEA:43892"/>
        <dbReference type="Rhea" id="RHEA-COMP:14737"/>
        <dbReference type="Rhea" id="RHEA-COMP:14739"/>
        <dbReference type="ChEBI" id="CHEBI:29917"/>
        <dbReference type="ChEBI" id="CHEBI:35235"/>
        <dbReference type="ChEBI" id="CHEBI:57972"/>
        <dbReference type="ChEBI" id="CHEBI:64428"/>
        <dbReference type="EC" id="2.8.1.7"/>
    </reaction>
</comment>
<dbReference type="PANTHER" id="PTHR43586">
    <property type="entry name" value="CYSTEINE DESULFURASE"/>
    <property type="match status" value="1"/>
</dbReference>
<gene>
    <name evidence="7" type="ORF">SAMN05446037_101651</name>
</gene>
<comment type="cofactor">
    <cofactor evidence="1 5">
        <name>pyridoxal 5'-phosphate</name>
        <dbReference type="ChEBI" id="CHEBI:597326"/>
    </cofactor>
</comment>
<protein>
    <submittedName>
        <fullName evidence="7">Selenocysteine lyase/Cysteine desulfurase</fullName>
    </submittedName>
</protein>
<dbReference type="InterPro" id="IPR020578">
    <property type="entry name" value="Aminotrans_V_PyrdxlP_BS"/>
</dbReference>
<evidence type="ECO:0000256" key="1">
    <source>
        <dbReference type="ARBA" id="ARBA00001933"/>
    </source>
</evidence>
<dbReference type="Pfam" id="PF00266">
    <property type="entry name" value="Aminotran_5"/>
    <property type="match status" value="1"/>
</dbReference>
<accession>A0A239GE70</accession>
<dbReference type="Gene3D" id="3.40.640.10">
    <property type="entry name" value="Type I PLP-dependent aspartate aminotransferase-like (Major domain)"/>
    <property type="match status" value="1"/>
</dbReference>
<sequence length="446" mass="50344">MQYINQFSNYRKLIAGIDTKVPLSNSRYSTAINFDNAATTPPLLPVLEEIIKFSPWYASVHRGAGYKSQYSSQLYEDARSIVADYVGANLTHHTVIFVKNTTEAINKLSNRLLSSYGDAVVLSTCMEHHSNDLPWRNKYQVDYIDIDQEGKLSIEDLQEKLRQYRGKVKLVTITGASNVTGYKNPIHEIAQLVHEYGAEILVDGAQLVPHAPVNMKSPDDPRHIDYLAFSGHKMYAPFGTGVLIGSKKAFKKGAPDYTGGGTVQLVTHQHIQWLDPPLKEEAGTQNVMGVVAMSKAIKILKDIGMEEIEDYERGLTAYTLKQLSRLPHLQLYVDRRHVHDRVSIIPFNIKDMPHDLVANILSQEAGIAVRSGCFCAHPYIQRLLNVPQDEMQKRIEDPTLPHPGVVRVSYGFYNTYQEIDILINTLHKILNNKKALIEKYQNNPHV</sequence>
<comment type="similarity">
    <text evidence="2">Belongs to the class-V pyridoxal-phosphate-dependent aminotransferase family. Csd subfamily.</text>
</comment>
<dbReference type="GO" id="GO:0016829">
    <property type="term" value="F:lyase activity"/>
    <property type="evidence" value="ECO:0007669"/>
    <property type="project" value="UniProtKB-KW"/>
</dbReference>
<dbReference type="GO" id="GO:0031071">
    <property type="term" value="F:cysteine desulfurase activity"/>
    <property type="evidence" value="ECO:0007669"/>
    <property type="project" value="UniProtKB-EC"/>
</dbReference>
<dbReference type="InterPro" id="IPR015422">
    <property type="entry name" value="PyrdxlP-dep_Trfase_small"/>
</dbReference>
<dbReference type="InterPro" id="IPR018247">
    <property type="entry name" value="EF_Hand_1_Ca_BS"/>
</dbReference>
<evidence type="ECO:0000313" key="7">
    <source>
        <dbReference type="EMBL" id="SNS67032.1"/>
    </source>
</evidence>
<dbReference type="AlphaFoldDB" id="A0A239GE70"/>
<name>A0A239GE70_9FIRM</name>
<dbReference type="OrthoDB" id="9804366at2"/>
<evidence type="ECO:0000256" key="3">
    <source>
        <dbReference type="ARBA" id="ARBA00022898"/>
    </source>
</evidence>
<reference evidence="8" key="1">
    <citation type="submission" date="2017-06" db="EMBL/GenBank/DDBJ databases">
        <authorList>
            <person name="Varghese N."/>
            <person name="Submissions S."/>
        </authorList>
    </citation>
    <scope>NUCLEOTIDE SEQUENCE [LARGE SCALE GENOMIC DNA]</scope>
    <source>
        <strain evidence="8">SCA</strain>
    </source>
</reference>
<keyword evidence="8" id="KW-1185">Reference proteome</keyword>
<dbReference type="Gene3D" id="3.90.1150.10">
    <property type="entry name" value="Aspartate Aminotransferase, domain 1"/>
    <property type="match status" value="1"/>
</dbReference>
<dbReference type="InterPro" id="IPR015421">
    <property type="entry name" value="PyrdxlP-dep_Trfase_major"/>
</dbReference>
<keyword evidence="3" id="KW-0663">Pyridoxal phosphate</keyword>
<evidence type="ECO:0000259" key="6">
    <source>
        <dbReference type="Pfam" id="PF00266"/>
    </source>
</evidence>
<evidence type="ECO:0000256" key="5">
    <source>
        <dbReference type="RuleBase" id="RU004504"/>
    </source>
</evidence>
<evidence type="ECO:0000256" key="4">
    <source>
        <dbReference type="ARBA" id="ARBA00050776"/>
    </source>
</evidence>
<evidence type="ECO:0000313" key="8">
    <source>
        <dbReference type="Proteomes" id="UP000198304"/>
    </source>
</evidence>
<dbReference type="RefSeq" id="WP_089283800.1">
    <property type="nucleotide sequence ID" value="NZ_FZOJ01000016.1"/>
</dbReference>
<dbReference type="EMBL" id="FZOJ01000016">
    <property type="protein sequence ID" value="SNS67032.1"/>
    <property type="molecule type" value="Genomic_DNA"/>
</dbReference>
<organism evidence="7 8">
    <name type="scientific">Anaerovirgula multivorans</name>
    <dbReference type="NCBI Taxonomy" id="312168"/>
    <lineage>
        <taxon>Bacteria</taxon>
        <taxon>Bacillati</taxon>
        <taxon>Bacillota</taxon>
        <taxon>Clostridia</taxon>
        <taxon>Peptostreptococcales</taxon>
        <taxon>Natronincolaceae</taxon>
        <taxon>Anaerovirgula</taxon>
    </lineage>
</organism>
<evidence type="ECO:0000256" key="2">
    <source>
        <dbReference type="ARBA" id="ARBA00010447"/>
    </source>
</evidence>
<feature type="domain" description="Aminotransferase class V" evidence="6">
    <location>
        <begin position="32"/>
        <end position="422"/>
    </location>
</feature>
<dbReference type="InterPro" id="IPR000192">
    <property type="entry name" value="Aminotrans_V_dom"/>
</dbReference>
<dbReference type="PROSITE" id="PS00595">
    <property type="entry name" value="AA_TRANSFER_CLASS_5"/>
    <property type="match status" value="1"/>
</dbReference>
<dbReference type="SUPFAM" id="SSF53383">
    <property type="entry name" value="PLP-dependent transferases"/>
    <property type="match status" value="1"/>
</dbReference>
<dbReference type="PROSITE" id="PS00018">
    <property type="entry name" value="EF_HAND_1"/>
    <property type="match status" value="1"/>
</dbReference>
<dbReference type="PANTHER" id="PTHR43586:SF8">
    <property type="entry name" value="CYSTEINE DESULFURASE 1, CHLOROPLASTIC"/>
    <property type="match status" value="1"/>
</dbReference>